<dbReference type="InterPro" id="IPR013783">
    <property type="entry name" value="Ig-like_fold"/>
</dbReference>
<dbReference type="Proteomes" id="UP000323653">
    <property type="component" value="Chromosome"/>
</dbReference>
<dbReference type="InterPro" id="IPR035986">
    <property type="entry name" value="PKD_dom_sf"/>
</dbReference>
<dbReference type="SMART" id="SM00089">
    <property type="entry name" value="PKD"/>
    <property type="match status" value="1"/>
</dbReference>
<sequence length="429" mass="45689">MKKNILITLSAVLTTFFWTACKESDNILEGTPSEASFTAAITAVPDTLPFVQKVTFTNGSKDAFIYKWDFGDGSNPSAEANPVHIYKSSNTFTVKLTSVGKAGSSESTRVITVQDACSNETFRKLTSCGVQKWTWSSSADAIKVLSADASQVFFAGPAAGCQVDDKFTFQADGTFKYDANGETFSVQAGYSCQPAIANATSFKLAAKAGTVPKIILGPAVTGGRAFMGTTDQVVGNAYEIRSITDETMVLRGTLQDGNLIEFKFQLPSDLDNVKLLLTGGATRSWKLDASKVPGPITVGPNDGDPTGFFGGGPLSPCQVDDIYTFGQNNSIVYNAGAETFVAGNPGSCQAPRNYSTNFTFTNVPSGAGIAQINLPVNAQLFIGITDRPSENVYRILEINDNRMVLRAGNGNSGVVFDLFLLELINIDDD</sequence>
<dbReference type="CDD" id="cd00146">
    <property type="entry name" value="PKD"/>
    <property type="match status" value="1"/>
</dbReference>
<dbReference type="InterPro" id="IPR022409">
    <property type="entry name" value="PKD/Chitinase_dom"/>
</dbReference>
<feature type="domain" description="PKD" evidence="1">
    <location>
        <begin position="58"/>
        <end position="114"/>
    </location>
</feature>
<dbReference type="Gene3D" id="2.60.40.10">
    <property type="entry name" value="Immunoglobulins"/>
    <property type="match status" value="1"/>
</dbReference>
<dbReference type="Pfam" id="PF18911">
    <property type="entry name" value="PKD_4"/>
    <property type="match status" value="1"/>
</dbReference>
<dbReference type="InterPro" id="IPR000601">
    <property type="entry name" value="PKD_dom"/>
</dbReference>
<evidence type="ECO:0000313" key="2">
    <source>
        <dbReference type="EMBL" id="QEK52441.1"/>
    </source>
</evidence>
<organism evidence="2 3">
    <name type="scientific">Pedobacter aquae</name>
    <dbReference type="NCBI Taxonomy" id="2605747"/>
    <lineage>
        <taxon>Bacteria</taxon>
        <taxon>Pseudomonadati</taxon>
        <taxon>Bacteroidota</taxon>
        <taxon>Sphingobacteriia</taxon>
        <taxon>Sphingobacteriales</taxon>
        <taxon>Sphingobacteriaceae</taxon>
        <taxon>Pedobacter</taxon>
    </lineage>
</organism>
<dbReference type="RefSeq" id="WP_149075224.1">
    <property type="nucleotide sequence ID" value="NZ_CP043329.1"/>
</dbReference>
<accession>A0A5C0VL98</accession>
<dbReference type="PROSITE" id="PS50093">
    <property type="entry name" value="PKD"/>
    <property type="match status" value="1"/>
</dbReference>
<dbReference type="SUPFAM" id="SSF49299">
    <property type="entry name" value="PKD domain"/>
    <property type="match status" value="1"/>
</dbReference>
<proteinExistence type="predicted"/>
<evidence type="ECO:0000313" key="3">
    <source>
        <dbReference type="Proteomes" id="UP000323653"/>
    </source>
</evidence>
<reference evidence="2 3" key="1">
    <citation type="submission" date="2019-08" db="EMBL/GenBank/DDBJ databases">
        <title>Pedobacter sp. nov., isolated from Han river, South Korea.</title>
        <authorList>
            <person name="Lee D.-H."/>
            <person name="Kim Y.-S."/>
            <person name="Hwang E.-M."/>
            <person name="Le Tran T.C."/>
            <person name="Cha C.-J."/>
        </authorList>
    </citation>
    <scope>NUCLEOTIDE SEQUENCE [LARGE SCALE GENOMIC DNA]</scope>
    <source>
        <strain evidence="2 3">CJ43</strain>
    </source>
</reference>
<dbReference type="KEGG" id="pej:FYC62_12850"/>
<gene>
    <name evidence="2" type="ORF">FYC62_12850</name>
</gene>
<name>A0A5C0VL98_9SPHI</name>
<keyword evidence="3" id="KW-1185">Reference proteome</keyword>
<dbReference type="PROSITE" id="PS51257">
    <property type="entry name" value="PROKAR_LIPOPROTEIN"/>
    <property type="match status" value="1"/>
</dbReference>
<dbReference type="EMBL" id="CP043329">
    <property type="protein sequence ID" value="QEK52441.1"/>
    <property type="molecule type" value="Genomic_DNA"/>
</dbReference>
<dbReference type="AlphaFoldDB" id="A0A5C0VL98"/>
<evidence type="ECO:0000259" key="1">
    <source>
        <dbReference type="PROSITE" id="PS50093"/>
    </source>
</evidence>
<protein>
    <submittedName>
        <fullName evidence="2">PKD domain-containing protein</fullName>
    </submittedName>
</protein>